<keyword evidence="1" id="KW-0812">Transmembrane</keyword>
<name>A0ABP1PVA7_9HEXA</name>
<gene>
    <name evidence="2" type="ORF">ODALV1_LOCUS2204</name>
</gene>
<evidence type="ECO:0000256" key="1">
    <source>
        <dbReference type="SAM" id="Phobius"/>
    </source>
</evidence>
<organism evidence="2 3">
    <name type="scientific">Orchesella dallaii</name>
    <dbReference type="NCBI Taxonomy" id="48710"/>
    <lineage>
        <taxon>Eukaryota</taxon>
        <taxon>Metazoa</taxon>
        <taxon>Ecdysozoa</taxon>
        <taxon>Arthropoda</taxon>
        <taxon>Hexapoda</taxon>
        <taxon>Collembola</taxon>
        <taxon>Entomobryomorpha</taxon>
        <taxon>Entomobryoidea</taxon>
        <taxon>Orchesellidae</taxon>
        <taxon>Orchesellinae</taxon>
        <taxon>Orchesella</taxon>
    </lineage>
</organism>
<feature type="transmembrane region" description="Helical" evidence="1">
    <location>
        <begin position="191"/>
        <end position="214"/>
    </location>
</feature>
<evidence type="ECO:0000313" key="2">
    <source>
        <dbReference type="EMBL" id="CAL8072508.1"/>
    </source>
</evidence>
<evidence type="ECO:0008006" key="4">
    <source>
        <dbReference type="Google" id="ProtNLM"/>
    </source>
</evidence>
<keyword evidence="3" id="KW-1185">Reference proteome</keyword>
<accession>A0ABP1PVA7</accession>
<protein>
    <recommendedName>
        <fullName evidence="4">Odorant receptor</fullName>
    </recommendedName>
</protein>
<feature type="transmembrane region" description="Helical" evidence="1">
    <location>
        <begin position="138"/>
        <end position="160"/>
    </location>
</feature>
<feature type="transmembrane region" description="Helical" evidence="1">
    <location>
        <begin position="258"/>
        <end position="285"/>
    </location>
</feature>
<keyword evidence="1" id="KW-1133">Transmembrane helix</keyword>
<dbReference type="EMBL" id="CAXLJM020000007">
    <property type="protein sequence ID" value="CAL8072508.1"/>
    <property type="molecule type" value="Genomic_DNA"/>
</dbReference>
<evidence type="ECO:0000313" key="3">
    <source>
        <dbReference type="Proteomes" id="UP001642540"/>
    </source>
</evidence>
<proteinExistence type="predicted"/>
<feature type="transmembrane region" description="Helical" evidence="1">
    <location>
        <begin position="291"/>
        <end position="313"/>
    </location>
</feature>
<reference evidence="2 3" key="1">
    <citation type="submission" date="2024-08" db="EMBL/GenBank/DDBJ databases">
        <authorList>
            <person name="Cucini C."/>
            <person name="Frati F."/>
        </authorList>
    </citation>
    <scope>NUCLEOTIDE SEQUENCE [LARGE SCALE GENOMIC DNA]</scope>
</reference>
<keyword evidence="1" id="KW-0472">Membrane</keyword>
<feature type="transmembrane region" description="Helical" evidence="1">
    <location>
        <begin position="45"/>
        <end position="66"/>
    </location>
</feature>
<dbReference type="Proteomes" id="UP001642540">
    <property type="component" value="Unassembled WGS sequence"/>
</dbReference>
<sequence>MYSKYFIKHVTTICKATHVLGTVSFTWVSKKGQYESMGLTNKAKVLFHLINLEVYAVALLPSQILAVQKAKKFEEFSFTVISWMGILMGDVMVGMCFIHAEEICLVFNGYYTFMWNFQKRYMLNQNVEKWKNNTFMNITITISTILSASISVLFTVNYFIKPRSAAYITASIPDYLLTPIIYYPVGIKHCIASMGVVLLMAFLNNHVLSFFFYLRPIYTTELRLGRSSYMTRDSLRKLENLTVTWRAMEMLVNDVNRVFSFSFIPLEVIFTNMTVFGNLICIMYWHELGMVLKLVIPIVTIFAALGWGIFLTITGMSWKDTTLTLRSWKLGDVKQKRSREYLKRFKRSCKPLLLGYAKGFKIKPKKFLGYLKGISRRTLKTIIGLRKMYMKLHR</sequence>
<comment type="caution">
    <text evidence="2">The sequence shown here is derived from an EMBL/GenBank/DDBJ whole genome shotgun (WGS) entry which is preliminary data.</text>
</comment>